<dbReference type="CDD" id="cd05154">
    <property type="entry name" value="ACAD10_11_N-like"/>
    <property type="match status" value="1"/>
</dbReference>
<protein>
    <submittedName>
        <fullName evidence="2">Phosphotransferase family protein</fullName>
    </submittedName>
</protein>
<keyword evidence="2" id="KW-0808">Transferase</keyword>
<dbReference type="OrthoDB" id="3806873at2"/>
<dbReference type="SUPFAM" id="SSF56112">
    <property type="entry name" value="Protein kinase-like (PK-like)"/>
    <property type="match status" value="1"/>
</dbReference>
<gene>
    <name evidence="2" type="ORF">E4634_09690</name>
</gene>
<keyword evidence="3" id="KW-1185">Reference proteome</keyword>
<dbReference type="InterPro" id="IPR002575">
    <property type="entry name" value="Aminoglycoside_PTrfase"/>
</dbReference>
<dbReference type="GO" id="GO:0016740">
    <property type="term" value="F:transferase activity"/>
    <property type="evidence" value="ECO:0007669"/>
    <property type="project" value="UniProtKB-KW"/>
</dbReference>
<evidence type="ECO:0000313" key="3">
    <source>
        <dbReference type="Proteomes" id="UP000298050"/>
    </source>
</evidence>
<sequence length="356" mass="39652">MGLQHKLDELIDIPRLSTWLDAHLPELGDGPLQASLLHGGYSNVVVNLERGRHAVVMRRPPAVPPPGSERTVLREARVLTALAGTDVPHPHCYASCDDDSVVGAPFYIMEKVEGWSGQVIDQKVVHPAPFDRMPYEYRIPFAVVDALVALANVDYLAVGLEGFGKPDNYLERQVDRWSGQLRSYKEKYNYPGRELPGYDLTERWLRDNIPPAAKPGIIHSDLGTPNMLFAHEPPARLNALIDWELSTIGDPMVDMGGFCSGLRDERTPDLTPNSLHDTSQWPTRQELARYYAAGTGRDVSHLDYYLILARFKAGCIMEYKVAQAAAGKLDAKVGAWFAEIVADCFTTSAEHIRKFC</sequence>
<dbReference type="Gene3D" id="3.30.200.20">
    <property type="entry name" value="Phosphorylase Kinase, domain 1"/>
    <property type="match status" value="1"/>
</dbReference>
<name>A0A4Z0M1E7_9GAMM</name>
<dbReference type="Proteomes" id="UP000298050">
    <property type="component" value="Unassembled WGS sequence"/>
</dbReference>
<dbReference type="Gene3D" id="3.90.1200.10">
    <property type="match status" value="1"/>
</dbReference>
<organism evidence="2 3">
    <name type="scientific">Mangrovimicrobium sediminis</name>
    <dbReference type="NCBI Taxonomy" id="2562682"/>
    <lineage>
        <taxon>Bacteria</taxon>
        <taxon>Pseudomonadati</taxon>
        <taxon>Pseudomonadota</taxon>
        <taxon>Gammaproteobacteria</taxon>
        <taxon>Cellvibrionales</taxon>
        <taxon>Halieaceae</taxon>
        <taxon>Mangrovimicrobium</taxon>
    </lineage>
</organism>
<accession>A0A4Z0M1E7</accession>
<dbReference type="InterPro" id="IPR051678">
    <property type="entry name" value="AGP_Transferase"/>
</dbReference>
<dbReference type="RefSeq" id="WP_135443337.1">
    <property type="nucleotide sequence ID" value="NZ_SRLE01000007.1"/>
</dbReference>
<dbReference type="AlphaFoldDB" id="A0A4Z0M1E7"/>
<reference evidence="2 3" key="1">
    <citation type="submission" date="2019-04" db="EMBL/GenBank/DDBJ databases">
        <title>Taxonomy of novel Haliea sp. from mangrove soil of West Coast of India.</title>
        <authorList>
            <person name="Verma A."/>
            <person name="Kumar P."/>
            <person name="Krishnamurthi S."/>
        </authorList>
    </citation>
    <scope>NUCLEOTIDE SEQUENCE [LARGE SCALE GENOMIC DNA]</scope>
    <source>
        <strain evidence="2 3">SAOS-164</strain>
    </source>
</reference>
<dbReference type="Pfam" id="PF01636">
    <property type="entry name" value="APH"/>
    <property type="match status" value="1"/>
</dbReference>
<dbReference type="PANTHER" id="PTHR21310:SF40">
    <property type="entry name" value="AMINOGLYCOSIDE PHOSPHOTRANSFERASE DOMAIN-CONTAINING PROTEIN-RELATED"/>
    <property type="match status" value="1"/>
</dbReference>
<dbReference type="EMBL" id="SRLE01000007">
    <property type="protein sequence ID" value="TGD73300.1"/>
    <property type="molecule type" value="Genomic_DNA"/>
</dbReference>
<dbReference type="PANTHER" id="PTHR21310">
    <property type="entry name" value="AMINOGLYCOSIDE PHOSPHOTRANSFERASE-RELATED-RELATED"/>
    <property type="match status" value="1"/>
</dbReference>
<dbReference type="InterPro" id="IPR041726">
    <property type="entry name" value="ACAD10_11_N"/>
</dbReference>
<proteinExistence type="predicted"/>
<evidence type="ECO:0000313" key="2">
    <source>
        <dbReference type="EMBL" id="TGD73300.1"/>
    </source>
</evidence>
<comment type="caution">
    <text evidence="2">The sequence shown here is derived from an EMBL/GenBank/DDBJ whole genome shotgun (WGS) entry which is preliminary data.</text>
</comment>
<dbReference type="InterPro" id="IPR011009">
    <property type="entry name" value="Kinase-like_dom_sf"/>
</dbReference>
<evidence type="ECO:0000259" key="1">
    <source>
        <dbReference type="Pfam" id="PF01636"/>
    </source>
</evidence>
<feature type="domain" description="Aminoglycoside phosphotransferase" evidence="1">
    <location>
        <begin position="36"/>
        <end position="282"/>
    </location>
</feature>